<dbReference type="PANTHER" id="PTHR35134:SF2">
    <property type="entry name" value="NUCLEOTIDASE YQFW-RELATED"/>
    <property type="match status" value="1"/>
</dbReference>
<feature type="active site" description="Proton donor" evidence="4">
    <location>
        <position position="8"/>
    </location>
</feature>
<dbReference type="EMBL" id="UGNP01000001">
    <property type="protein sequence ID" value="STX08487.1"/>
    <property type="molecule type" value="Genomic_DNA"/>
</dbReference>
<keyword evidence="2 3" id="KW-0378">Hydrolase</keyword>
<dbReference type="EC" id="3.1.3.-" evidence="3"/>
<proteinExistence type="inferred from homology"/>
<organism evidence="5 7">
    <name type="scientific">Kurthia zopfii</name>
    <dbReference type="NCBI Taxonomy" id="1650"/>
    <lineage>
        <taxon>Bacteria</taxon>
        <taxon>Bacillati</taxon>
        <taxon>Bacillota</taxon>
        <taxon>Bacilli</taxon>
        <taxon>Bacillales</taxon>
        <taxon>Caryophanaceae</taxon>
        <taxon>Kurthia</taxon>
    </lineage>
</organism>
<dbReference type="Pfam" id="PF06941">
    <property type="entry name" value="NT5C"/>
    <property type="match status" value="1"/>
</dbReference>
<dbReference type="EMBL" id="SNZG01000019">
    <property type="protein sequence ID" value="TDR37811.1"/>
    <property type="molecule type" value="Genomic_DNA"/>
</dbReference>
<dbReference type="PANTHER" id="PTHR35134">
    <property type="entry name" value="NUCLEOTIDASE YQFW-RELATED"/>
    <property type="match status" value="1"/>
</dbReference>
<evidence type="ECO:0000313" key="8">
    <source>
        <dbReference type="Proteomes" id="UP000294641"/>
    </source>
</evidence>
<dbReference type="RefSeq" id="WP_109349904.1">
    <property type="nucleotide sequence ID" value="NZ_BJUE01000017.1"/>
</dbReference>
<dbReference type="Proteomes" id="UP000294641">
    <property type="component" value="Unassembled WGS sequence"/>
</dbReference>
<protein>
    <recommendedName>
        <fullName evidence="3">Nucleotidase</fullName>
        <ecNumber evidence="3">3.1.3.-</ecNumber>
    </recommendedName>
</protein>
<comment type="caution">
    <text evidence="5">The sequence shown here is derived from an EMBL/GenBank/DDBJ whole genome shotgun (WGS) entry which is preliminary data.</text>
</comment>
<dbReference type="InterPro" id="IPR009206">
    <property type="entry name" value="Nucleotidase_putative"/>
</dbReference>
<dbReference type="Gene3D" id="3.40.50.1000">
    <property type="entry name" value="HAD superfamily/HAD-like"/>
    <property type="match status" value="1"/>
</dbReference>
<evidence type="ECO:0000256" key="3">
    <source>
        <dbReference type="PIRNR" id="PIRNR021362"/>
    </source>
</evidence>
<keyword evidence="8" id="KW-1185">Reference proteome</keyword>
<name>A0A2U3AC44_9BACL</name>
<dbReference type="OrthoDB" id="573782at2"/>
<dbReference type="InterPro" id="IPR010708">
    <property type="entry name" value="5'(3')-deoxyribonucleotidase"/>
</dbReference>
<dbReference type="PIRSF" id="PIRSF021362">
    <property type="entry name" value="UCP021362_HAD"/>
    <property type="match status" value="1"/>
</dbReference>
<evidence type="ECO:0000256" key="1">
    <source>
        <dbReference type="ARBA" id="ARBA00009589"/>
    </source>
</evidence>
<evidence type="ECO:0000313" key="5">
    <source>
        <dbReference type="EMBL" id="STX08487.1"/>
    </source>
</evidence>
<evidence type="ECO:0000313" key="6">
    <source>
        <dbReference type="EMBL" id="TDR37811.1"/>
    </source>
</evidence>
<sequence>MRLGFDIDDTLIDLRRHAFRLYNAQLDQNIPESVFEEIPTVEIHKPFGLTDEEGYEMWKANMRDIYFTDCPAFPNAVEVLNRLNDEGHEIFYITSRPKGFCKESEAWVREKGFPVKGDQFFCGMEDHEKIATIEKLQLDFYIDDKPKVLNTLKELSTTLIIRDQSYNQKESFLRLEHWADFEKIIGEK</sequence>
<evidence type="ECO:0000313" key="7">
    <source>
        <dbReference type="Proteomes" id="UP000254330"/>
    </source>
</evidence>
<gene>
    <name evidence="6" type="ORF">DFR61_11947</name>
    <name evidence="5" type="ORF">NCTC10597_00146</name>
</gene>
<reference evidence="6 8" key="2">
    <citation type="submission" date="2019-03" db="EMBL/GenBank/DDBJ databases">
        <title>Genomic Encyclopedia of Type Strains, Phase IV (KMG-IV): sequencing the most valuable type-strain genomes for metagenomic binning, comparative biology and taxonomic classification.</title>
        <authorList>
            <person name="Goeker M."/>
        </authorList>
    </citation>
    <scope>NUCLEOTIDE SEQUENCE [LARGE SCALE GENOMIC DNA]</scope>
    <source>
        <strain evidence="6 8">DSM 20580</strain>
    </source>
</reference>
<dbReference type="InterPro" id="IPR036412">
    <property type="entry name" value="HAD-like_sf"/>
</dbReference>
<dbReference type="InterPro" id="IPR052419">
    <property type="entry name" value="5_3-deoxyribonucleotidase-like"/>
</dbReference>
<dbReference type="GO" id="GO:0009264">
    <property type="term" value="P:deoxyribonucleotide catabolic process"/>
    <property type="evidence" value="ECO:0007669"/>
    <property type="project" value="InterPro"/>
</dbReference>
<dbReference type="Proteomes" id="UP000254330">
    <property type="component" value="Unassembled WGS sequence"/>
</dbReference>
<accession>A0A2U3AC44</accession>
<dbReference type="AlphaFoldDB" id="A0A2U3AC44"/>
<dbReference type="InterPro" id="IPR023214">
    <property type="entry name" value="HAD_sf"/>
</dbReference>
<reference evidence="5 7" key="1">
    <citation type="submission" date="2018-06" db="EMBL/GenBank/DDBJ databases">
        <authorList>
            <consortium name="Pathogen Informatics"/>
            <person name="Doyle S."/>
        </authorList>
    </citation>
    <scope>NUCLEOTIDE SEQUENCE [LARGE SCALE GENOMIC DNA]</scope>
    <source>
        <strain evidence="5 7">NCTC10597</strain>
    </source>
</reference>
<feature type="active site" description="Nucleophile" evidence="4">
    <location>
        <position position="6"/>
    </location>
</feature>
<dbReference type="GO" id="GO:0008253">
    <property type="term" value="F:5'-nucleotidase activity"/>
    <property type="evidence" value="ECO:0007669"/>
    <property type="project" value="InterPro"/>
</dbReference>
<evidence type="ECO:0000256" key="4">
    <source>
        <dbReference type="PIRSR" id="PIRSR610708-1"/>
    </source>
</evidence>
<dbReference type="SUPFAM" id="SSF56784">
    <property type="entry name" value="HAD-like"/>
    <property type="match status" value="1"/>
</dbReference>
<comment type="similarity">
    <text evidence="1 3">Belongs to the 5'(3')-deoxyribonucleotidase family.</text>
</comment>
<evidence type="ECO:0000256" key="2">
    <source>
        <dbReference type="ARBA" id="ARBA00022801"/>
    </source>
</evidence>